<evidence type="ECO:0000313" key="1">
    <source>
        <dbReference type="EMBL" id="KAI3960852.1"/>
    </source>
</evidence>
<dbReference type="SUPFAM" id="SSF55729">
    <property type="entry name" value="Acyl-CoA N-acyltransferases (Nat)"/>
    <property type="match status" value="1"/>
</dbReference>
<dbReference type="AlphaFoldDB" id="A0AAD4TKQ9"/>
<sequence length="143" mass="16281">MTTIREVRCDDLLELTPLTIGQTVMAPLRDLMSIMTEFPEYSLVCVSPGNRITGFIAAYNTGEGAERHCAINEIHYLRAEMFLMLMKAIEERAEEHKVFYVEVDLLSDYDEVFIGMGYTRHKEYFDVIGGELVNKSSESPSIT</sequence>
<comment type="caution">
    <text evidence="1">The sequence shown here is derived from an EMBL/GenBank/DDBJ whole genome shotgun (WGS) entry which is preliminary data.</text>
</comment>
<dbReference type="EMBL" id="JAJJMB010000852">
    <property type="protein sequence ID" value="KAI3960852.1"/>
    <property type="molecule type" value="Genomic_DNA"/>
</dbReference>
<evidence type="ECO:0000313" key="2">
    <source>
        <dbReference type="Proteomes" id="UP001202328"/>
    </source>
</evidence>
<proteinExistence type="predicted"/>
<evidence type="ECO:0008006" key="3">
    <source>
        <dbReference type="Google" id="ProtNLM"/>
    </source>
</evidence>
<reference evidence="1" key="1">
    <citation type="submission" date="2022-04" db="EMBL/GenBank/DDBJ databases">
        <title>A functionally conserved STORR gene fusion in Papaver species that diverged 16.8 million years ago.</title>
        <authorList>
            <person name="Catania T."/>
        </authorList>
    </citation>
    <scope>NUCLEOTIDE SEQUENCE</scope>
    <source>
        <strain evidence="1">S-188037</strain>
    </source>
</reference>
<name>A0AAD4TKQ9_9MAGN</name>
<keyword evidence="2" id="KW-1185">Reference proteome</keyword>
<dbReference type="Proteomes" id="UP001202328">
    <property type="component" value="Unassembled WGS sequence"/>
</dbReference>
<dbReference type="InterPro" id="IPR016181">
    <property type="entry name" value="Acyl_CoA_acyltransferase"/>
</dbReference>
<gene>
    <name evidence="1" type="ORF">MKW98_000090</name>
</gene>
<organism evidence="1 2">
    <name type="scientific">Papaver atlanticum</name>
    <dbReference type="NCBI Taxonomy" id="357466"/>
    <lineage>
        <taxon>Eukaryota</taxon>
        <taxon>Viridiplantae</taxon>
        <taxon>Streptophyta</taxon>
        <taxon>Embryophyta</taxon>
        <taxon>Tracheophyta</taxon>
        <taxon>Spermatophyta</taxon>
        <taxon>Magnoliopsida</taxon>
        <taxon>Ranunculales</taxon>
        <taxon>Papaveraceae</taxon>
        <taxon>Papaveroideae</taxon>
        <taxon>Papaver</taxon>
    </lineage>
</organism>
<protein>
    <recommendedName>
        <fullName evidence="3">N-acetyltransferase domain-containing protein</fullName>
    </recommendedName>
</protein>
<accession>A0AAD4TKQ9</accession>